<gene>
    <name evidence="5" type="ORF">OSB04_001963</name>
</gene>
<keyword evidence="2" id="KW-0677">Repeat</keyword>
<protein>
    <recommendedName>
        <fullName evidence="7">Pentatricopeptide repeat-containing protein</fullName>
    </recommendedName>
</protein>
<dbReference type="Gene3D" id="1.25.40.10">
    <property type="entry name" value="Tetratricopeptide repeat domain"/>
    <property type="match status" value="2"/>
</dbReference>
<dbReference type="Pfam" id="PF13041">
    <property type="entry name" value="PPR_2"/>
    <property type="match status" value="1"/>
</dbReference>
<comment type="caution">
    <text evidence="5">The sequence shown here is derived from an EMBL/GenBank/DDBJ whole genome shotgun (WGS) entry which is preliminary data.</text>
</comment>
<name>A0AA38WLW8_9ASTR</name>
<dbReference type="PROSITE" id="PS51375">
    <property type="entry name" value="PPR"/>
    <property type="match status" value="2"/>
</dbReference>
<sequence>MENENSILSTHNTTIKQIIPNSEDFKMLAMAVRFKKLQNLRTLIGNRSFATAMITDTESNDSSKKETLYSRISPLGNPKLAMTTELDDWIGKGNKVRHSELKQIIHGLRKRRRFRHALEVSEWINKNGIFAFTPETMRSSWTLSVRGFLEAEIYLNSLTEQDKTDKTYGALLHCYVRQHETEKALSHFEKMKEKGFGLSSVPYNDIMWLHLRVHQTNKVRDVLNDMKKNGVSPDNLTYRMCINSYAEILYIERMEEILAEMQKDPNIVMDWNTYTAVAIGYVKGRLIDKAKNALTEAENRVGKDAIGYNHLITIHARLGNKDDVLRLLDRLKSLCKRRVNREYITTLRSLVRIDEFEEAEKLLAEWRSSGNFYDFRVPLVVVEGYLENDSFDKATILLDSLLKDGKWTTADSWWQAAFGFLEKCEIEKSGGCLETSDSLPVEKKDWKMDLKVVEKLLDGVGEKESVQNVEWFVWKLKKFVAFDRGMYHRLMRAYINGGKEVGKVLDDMKADGIEEDEETKRIVELLQKESTSDSFAKPFTLKNPSSTIKPKSSPISEAFHFKMLAMAVRFRKLQNVRTLIGNRSLATATITQSESDNSSKKNKKASLYSRISPLGNPNLAMTPELDDWIGKGNKVRNSELKQIIHDLRKRRRFHHALE</sequence>
<comment type="similarity">
    <text evidence="1">Belongs to the PPR family. P subfamily.</text>
</comment>
<dbReference type="Pfam" id="PF01535">
    <property type="entry name" value="PPR"/>
    <property type="match status" value="2"/>
</dbReference>
<feature type="non-terminal residue" evidence="5">
    <location>
        <position position="658"/>
    </location>
</feature>
<organism evidence="5 6">
    <name type="scientific">Centaurea solstitialis</name>
    <name type="common">yellow star-thistle</name>
    <dbReference type="NCBI Taxonomy" id="347529"/>
    <lineage>
        <taxon>Eukaryota</taxon>
        <taxon>Viridiplantae</taxon>
        <taxon>Streptophyta</taxon>
        <taxon>Embryophyta</taxon>
        <taxon>Tracheophyta</taxon>
        <taxon>Spermatophyta</taxon>
        <taxon>Magnoliopsida</taxon>
        <taxon>eudicotyledons</taxon>
        <taxon>Gunneridae</taxon>
        <taxon>Pentapetalae</taxon>
        <taxon>asterids</taxon>
        <taxon>campanulids</taxon>
        <taxon>Asterales</taxon>
        <taxon>Asteraceae</taxon>
        <taxon>Carduoideae</taxon>
        <taxon>Cardueae</taxon>
        <taxon>Centaureinae</taxon>
        <taxon>Centaurea</taxon>
    </lineage>
</organism>
<evidence type="ECO:0000313" key="6">
    <source>
        <dbReference type="Proteomes" id="UP001172457"/>
    </source>
</evidence>
<dbReference type="EMBL" id="JARYMX010000001">
    <property type="protein sequence ID" value="KAJ9565997.1"/>
    <property type="molecule type" value="Genomic_DNA"/>
</dbReference>
<feature type="region of interest" description="Disordered" evidence="4">
    <location>
        <begin position="590"/>
        <end position="609"/>
    </location>
</feature>
<evidence type="ECO:0000256" key="1">
    <source>
        <dbReference type="ARBA" id="ARBA00007626"/>
    </source>
</evidence>
<evidence type="ECO:0000256" key="4">
    <source>
        <dbReference type="SAM" id="MobiDB-lite"/>
    </source>
</evidence>
<dbReference type="InterPro" id="IPR002885">
    <property type="entry name" value="PPR_rpt"/>
</dbReference>
<evidence type="ECO:0000313" key="5">
    <source>
        <dbReference type="EMBL" id="KAJ9565997.1"/>
    </source>
</evidence>
<evidence type="ECO:0008006" key="7">
    <source>
        <dbReference type="Google" id="ProtNLM"/>
    </source>
</evidence>
<dbReference type="Proteomes" id="UP001172457">
    <property type="component" value="Chromosome 1"/>
</dbReference>
<dbReference type="PANTHER" id="PTHR45717:SF20">
    <property type="entry name" value="OS07G0598500 PROTEIN"/>
    <property type="match status" value="1"/>
</dbReference>
<accession>A0AA38WLW8</accession>
<dbReference type="NCBIfam" id="TIGR00756">
    <property type="entry name" value="PPR"/>
    <property type="match status" value="1"/>
</dbReference>
<evidence type="ECO:0000256" key="3">
    <source>
        <dbReference type="PROSITE-ProRule" id="PRU00708"/>
    </source>
</evidence>
<reference evidence="5" key="1">
    <citation type="submission" date="2023-03" db="EMBL/GenBank/DDBJ databases">
        <title>Chromosome-scale reference genome and RAD-based genetic map of yellow starthistle (Centaurea solstitialis) reveal putative structural variation and QTLs associated with invader traits.</title>
        <authorList>
            <person name="Reatini B."/>
            <person name="Cang F.A."/>
            <person name="Jiang Q."/>
            <person name="Mckibben M.T.W."/>
            <person name="Barker M.S."/>
            <person name="Rieseberg L.H."/>
            <person name="Dlugosch K.M."/>
        </authorList>
    </citation>
    <scope>NUCLEOTIDE SEQUENCE</scope>
    <source>
        <strain evidence="5">CAN-66</strain>
        <tissue evidence="5">Leaf</tissue>
    </source>
</reference>
<proteinExistence type="inferred from homology"/>
<dbReference type="GO" id="GO:0003729">
    <property type="term" value="F:mRNA binding"/>
    <property type="evidence" value="ECO:0007669"/>
    <property type="project" value="UniProtKB-ARBA"/>
</dbReference>
<dbReference type="AlphaFoldDB" id="A0AA38WLW8"/>
<feature type="repeat" description="PPR" evidence="3">
    <location>
        <begin position="164"/>
        <end position="198"/>
    </location>
</feature>
<keyword evidence="6" id="KW-1185">Reference proteome</keyword>
<dbReference type="GO" id="GO:0005739">
    <property type="term" value="C:mitochondrion"/>
    <property type="evidence" value="ECO:0007669"/>
    <property type="project" value="TreeGrafter"/>
</dbReference>
<dbReference type="PANTHER" id="PTHR45717">
    <property type="entry name" value="OS12G0527900 PROTEIN"/>
    <property type="match status" value="1"/>
</dbReference>
<evidence type="ECO:0000256" key="2">
    <source>
        <dbReference type="ARBA" id="ARBA00022737"/>
    </source>
</evidence>
<feature type="repeat" description="PPR" evidence="3">
    <location>
        <begin position="199"/>
        <end position="233"/>
    </location>
</feature>
<dbReference type="InterPro" id="IPR011990">
    <property type="entry name" value="TPR-like_helical_dom_sf"/>
</dbReference>